<keyword evidence="1" id="KW-0812">Transmembrane</keyword>
<proteinExistence type="predicted"/>
<keyword evidence="3" id="KW-1185">Reference proteome</keyword>
<dbReference type="Proteomes" id="UP000308489">
    <property type="component" value="Chromosome 1"/>
</dbReference>
<dbReference type="GO" id="GO:0008233">
    <property type="term" value="F:peptidase activity"/>
    <property type="evidence" value="ECO:0007669"/>
    <property type="project" value="UniProtKB-KW"/>
</dbReference>
<dbReference type="EMBL" id="LR590481">
    <property type="protein sequence ID" value="VTQ93697.1"/>
    <property type="molecule type" value="Genomic_DNA"/>
</dbReference>
<reference evidence="2 3" key="1">
    <citation type="submission" date="2019-05" db="EMBL/GenBank/DDBJ databases">
        <authorList>
            <consortium name="Pathogen Informatics"/>
        </authorList>
    </citation>
    <scope>NUCLEOTIDE SEQUENCE [LARGE SCALE GENOMIC DNA]</scope>
    <source>
        <strain evidence="2 3">NCTC503</strain>
    </source>
</reference>
<feature type="transmembrane region" description="Helical" evidence="1">
    <location>
        <begin position="305"/>
        <end position="331"/>
    </location>
</feature>
<dbReference type="GO" id="GO:0006508">
    <property type="term" value="P:proteolysis"/>
    <property type="evidence" value="ECO:0007669"/>
    <property type="project" value="UniProtKB-KW"/>
</dbReference>
<evidence type="ECO:0000313" key="3">
    <source>
        <dbReference type="Proteomes" id="UP000308489"/>
    </source>
</evidence>
<gene>
    <name evidence="2" type="ORF">NCTC503_02163</name>
</gene>
<dbReference type="RefSeq" id="WP_138210725.1">
    <property type="nucleotide sequence ID" value="NZ_CBCRUQ010000013.1"/>
</dbReference>
<protein>
    <submittedName>
        <fullName evidence="2">Zn-dependent proteases</fullName>
    </submittedName>
</protein>
<dbReference type="AlphaFoldDB" id="A0A4V6KER0"/>
<accession>A0A4V6KER0</accession>
<feature type="transmembrane region" description="Helical" evidence="1">
    <location>
        <begin position="187"/>
        <end position="206"/>
    </location>
</feature>
<keyword evidence="1" id="KW-1133">Transmembrane helix</keyword>
<sequence length="362" mass="41765">MKIKSEVEYKVNNTILGKQLIVGIRKKNSFIKFDKSHIDSTISLIDKLKENEIEESMELLTPVQKQIIDGFEKIGYLDNGVEVKESFNEFNKIGKKIIEISPKNFQKLKFNSYTKFFIFFTMLTTLCLLGVALNKQHIPKTIDYINMSIPEIIFSITCFPVLILGLHEIGHYIMAQFMGIKVTKMTFGWFVIYPIVLVQYEGMHFYSLKRKLTVIIGGIYGNFLWGTIGLVIKAMMPNQQNILLDLWITSHFACILTNLNLWGMTDGYFLVTSITGIMNLRFKGYKFLNNLLCNKKQHMDKQHAICGVMLLALFILGFINISFQIVYVFTLFSINKIIMIGFIILSISFLSIKFILRIIKAF</sequence>
<feature type="transmembrane region" description="Helical" evidence="1">
    <location>
        <begin position="152"/>
        <end position="175"/>
    </location>
</feature>
<dbReference type="KEGG" id="hhw:NCTC503_02163"/>
<keyword evidence="2" id="KW-0378">Hydrolase</keyword>
<evidence type="ECO:0000313" key="2">
    <source>
        <dbReference type="EMBL" id="VTQ93697.1"/>
    </source>
</evidence>
<keyword evidence="2" id="KW-0645">Protease</keyword>
<dbReference type="OrthoDB" id="9800627at2"/>
<organism evidence="2 3">
    <name type="scientific">Hathewaya histolytica</name>
    <name type="common">Clostridium histolyticum</name>
    <dbReference type="NCBI Taxonomy" id="1498"/>
    <lineage>
        <taxon>Bacteria</taxon>
        <taxon>Bacillati</taxon>
        <taxon>Bacillota</taxon>
        <taxon>Clostridia</taxon>
        <taxon>Eubacteriales</taxon>
        <taxon>Clostridiaceae</taxon>
        <taxon>Hathewaya</taxon>
    </lineage>
</organism>
<feature type="transmembrane region" description="Helical" evidence="1">
    <location>
        <begin position="212"/>
        <end position="232"/>
    </location>
</feature>
<feature type="transmembrane region" description="Helical" evidence="1">
    <location>
        <begin position="337"/>
        <end position="356"/>
    </location>
</feature>
<keyword evidence="1" id="KW-0472">Membrane</keyword>
<feature type="transmembrane region" description="Helical" evidence="1">
    <location>
        <begin position="113"/>
        <end position="132"/>
    </location>
</feature>
<name>A0A4V6KER0_HATHI</name>
<evidence type="ECO:0000256" key="1">
    <source>
        <dbReference type="SAM" id="Phobius"/>
    </source>
</evidence>